<dbReference type="AlphaFoldDB" id="A0A9D4XQ48"/>
<keyword evidence="2" id="KW-1185">Reference proteome</keyword>
<organism evidence="1 2">
    <name type="scientific">Pisum sativum</name>
    <name type="common">Garden pea</name>
    <name type="synonym">Lathyrus oleraceus</name>
    <dbReference type="NCBI Taxonomy" id="3888"/>
    <lineage>
        <taxon>Eukaryota</taxon>
        <taxon>Viridiplantae</taxon>
        <taxon>Streptophyta</taxon>
        <taxon>Embryophyta</taxon>
        <taxon>Tracheophyta</taxon>
        <taxon>Spermatophyta</taxon>
        <taxon>Magnoliopsida</taxon>
        <taxon>eudicotyledons</taxon>
        <taxon>Gunneridae</taxon>
        <taxon>Pentapetalae</taxon>
        <taxon>rosids</taxon>
        <taxon>fabids</taxon>
        <taxon>Fabales</taxon>
        <taxon>Fabaceae</taxon>
        <taxon>Papilionoideae</taxon>
        <taxon>50 kb inversion clade</taxon>
        <taxon>NPAAA clade</taxon>
        <taxon>Hologalegina</taxon>
        <taxon>IRL clade</taxon>
        <taxon>Fabeae</taxon>
        <taxon>Lathyrus</taxon>
    </lineage>
</organism>
<accession>A0A9D4XQ48</accession>
<evidence type="ECO:0000313" key="2">
    <source>
        <dbReference type="Proteomes" id="UP001058974"/>
    </source>
</evidence>
<evidence type="ECO:0000313" key="1">
    <source>
        <dbReference type="EMBL" id="KAI5424467.1"/>
    </source>
</evidence>
<dbReference type="Gramene" id="Psat03G0059600-T1">
    <property type="protein sequence ID" value="KAI5424467.1"/>
    <property type="gene ID" value="KIW84_030596"/>
</dbReference>
<protein>
    <submittedName>
        <fullName evidence="1">Uncharacterized protein</fullName>
    </submittedName>
</protein>
<dbReference type="Gene3D" id="1.25.40.180">
    <property type="match status" value="1"/>
</dbReference>
<gene>
    <name evidence="1" type="ORF">KIW84_030596</name>
</gene>
<reference evidence="1 2" key="1">
    <citation type="journal article" date="2022" name="Nat. Genet.">
        <title>Improved pea reference genome and pan-genome highlight genomic features and evolutionary characteristics.</title>
        <authorList>
            <person name="Yang T."/>
            <person name="Liu R."/>
            <person name="Luo Y."/>
            <person name="Hu S."/>
            <person name="Wang D."/>
            <person name="Wang C."/>
            <person name="Pandey M.K."/>
            <person name="Ge S."/>
            <person name="Xu Q."/>
            <person name="Li N."/>
            <person name="Li G."/>
            <person name="Huang Y."/>
            <person name="Saxena R.K."/>
            <person name="Ji Y."/>
            <person name="Li M."/>
            <person name="Yan X."/>
            <person name="He Y."/>
            <person name="Liu Y."/>
            <person name="Wang X."/>
            <person name="Xiang C."/>
            <person name="Varshney R.K."/>
            <person name="Ding H."/>
            <person name="Gao S."/>
            <person name="Zong X."/>
        </authorList>
    </citation>
    <scope>NUCLEOTIDE SEQUENCE [LARGE SCALE GENOMIC DNA]</scope>
    <source>
        <strain evidence="1 2">cv. Zhongwan 6</strain>
    </source>
</reference>
<dbReference type="SUPFAM" id="SSF48371">
    <property type="entry name" value="ARM repeat"/>
    <property type="match status" value="1"/>
</dbReference>
<proteinExistence type="predicted"/>
<name>A0A9D4XQ48_PEA</name>
<dbReference type="EMBL" id="JAMSHJ010000003">
    <property type="protein sequence ID" value="KAI5424467.1"/>
    <property type="molecule type" value="Genomic_DNA"/>
</dbReference>
<dbReference type="InterPro" id="IPR016024">
    <property type="entry name" value="ARM-type_fold"/>
</dbReference>
<comment type="caution">
    <text evidence="1">The sequence shown here is derived from an EMBL/GenBank/DDBJ whole genome shotgun (WGS) entry which is preliminary data.</text>
</comment>
<sequence>MSQGYSRNRSLDLYLPVEACRQDSFIRTSTIEAIRKAAKEGLISSSLDDLALDIPSTKAMFQSFVPKAISEGWLDASFTIPMTKNPTATSKLPATNGDPVESCEVKGQVKADSMLQILNHDRTPYGVPGLLWNNGHGLNNASFDLEPPSQSRIEAN</sequence>
<dbReference type="Proteomes" id="UP001058974">
    <property type="component" value="Chromosome 3"/>
</dbReference>